<name>A0A2T4C8Y6_TRILO</name>
<dbReference type="STRING" id="983965.A0A2T4C8Y6"/>
<proteinExistence type="predicted"/>
<gene>
    <name evidence="2" type="ORF">M440DRAFT_17669</name>
</gene>
<dbReference type="OrthoDB" id="288590at2759"/>
<evidence type="ECO:0000313" key="3">
    <source>
        <dbReference type="Proteomes" id="UP000240760"/>
    </source>
</evidence>
<protein>
    <submittedName>
        <fullName evidence="2">Uncharacterized protein</fullName>
    </submittedName>
</protein>
<feature type="compositionally biased region" description="Low complexity" evidence="1">
    <location>
        <begin position="140"/>
        <end position="152"/>
    </location>
</feature>
<keyword evidence="3" id="KW-1185">Reference proteome</keyword>
<accession>A0A2T4C8Y6</accession>
<evidence type="ECO:0000256" key="1">
    <source>
        <dbReference type="SAM" id="MobiDB-lite"/>
    </source>
</evidence>
<dbReference type="Proteomes" id="UP000240760">
    <property type="component" value="Unassembled WGS sequence"/>
</dbReference>
<sequence length="152" mass="16689">MAANDTTSLPIIDFAKIVGPSISHSPEVIEESEKEKKKLFDAFVNLISTEHRVVEPEPKPDANGNIPDIVPARYAIAWFGHPNRDALVDPIDACCTPENPKKYAPVYAGQHVVERLAYLHKKGQNTTEWSDQMQRDKSQPTAAATPVAVASS</sequence>
<dbReference type="SUPFAM" id="SSF51197">
    <property type="entry name" value="Clavaminate synthase-like"/>
    <property type="match status" value="1"/>
</dbReference>
<dbReference type="InterPro" id="IPR027443">
    <property type="entry name" value="IPNS-like_sf"/>
</dbReference>
<reference evidence="2 3" key="1">
    <citation type="submission" date="2016-07" db="EMBL/GenBank/DDBJ databases">
        <title>Multiple horizontal gene transfer events from other fungi enriched the ability of initially mycotrophic Trichoderma (Ascomycota) to feed on dead plant biomass.</title>
        <authorList>
            <consortium name="DOE Joint Genome Institute"/>
            <person name="Aerts A."/>
            <person name="Atanasova L."/>
            <person name="Chenthamara K."/>
            <person name="Zhang J."/>
            <person name="Grujic M."/>
            <person name="Henrissat B."/>
            <person name="Kuo A."/>
            <person name="Salamov A."/>
            <person name="Lipzen A."/>
            <person name="Labutti K."/>
            <person name="Barry K."/>
            <person name="Miao Y."/>
            <person name="Rahimi M.J."/>
            <person name="Shen Q."/>
            <person name="Grigoriev I.V."/>
            <person name="Kubicek C.P."/>
            <person name="Druzhinina I.S."/>
        </authorList>
    </citation>
    <scope>NUCLEOTIDE SEQUENCE [LARGE SCALE GENOMIC DNA]</scope>
    <source>
        <strain evidence="2 3">ATCC 18648</strain>
    </source>
</reference>
<evidence type="ECO:0000313" key="2">
    <source>
        <dbReference type="EMBL" id="PTB78020.1"/>
    </source>
</evidence>
<dbReference type="Gene3D" id="2.60.120.330">
    <property type="entry name" value="B-lactam Antibiotic, Isopenicillin N Synthase, Chain"/>
    <property type="match status" value="1"/>
</dbReference>
<dbReference type="EMBL" id="KZ679129">
    <property type="protein sequence ID" value="PTB78020.1"/>
    <property type="molecule type" value="Genomic_DNA"/>
</dbReference>
<organism evidence="2 3">
    <name type="scientific">Trichoderma longibrachiatum ATCC 18648</name>
    <dbReference type="NCBI Taxonomy" id="983965"/>
    <lineage>
        <taxon>Eukaryota</taxon>
        <taxon>Fungi</taxon>
        <taxon>Dikarya</taxon>
        <taxon>Ascomycota</taxon>
        <taxon>Pezizomycotina</taxon>
        <taxon>Sordariomycetes</taxon>
        <taxon>Hypocreomycetidae</taxon>
        <taxon>Hypocreales</taxon>
        <taxon>Hypocreaceae</taxon>
        <taxon>Trichoderma</taxon>
    </lineage>
</organism>
<dbReference type="AlphaFoldDB" id="A0A2T4C8Y6"/>
<feature type="region of interest" description="Disordered" evidence="1">
    <location>
        <begin position="124"/>
        <end position="152"/>
    </location>
</feature>